<accession>A0ABP4PY67</accession>
<reference evidence="3" key="1">
    <citation type="journal article" date="2019" name="Int. J. Syst. Evol. Microbiol.">
        <title>The Global Catalogue of Microorganisms (GCM) 10K type strain sequencing project: providing services to taxonomists for standard genome sequencing and annotation.</title>
        <authorList>
            <consortium name="The Broad Institute Genomics Platform"/>
            <consortium name="The Broad Institute Genome Sequencing Center for Infectious Disease"/>
            <person name="Wu L."/>
            <person name="Ma J."/>
        </authorList>
    </citation>
    <scope>NUCLEOTIDE SEQUENCE [LARGE SCALE GENOMIC DNA]</scope>
    <source>
        <strain evidence="3">JCM 15572</strain>
    </source>
</reference>
<protein>
    <recommendedName>
        <fullName evidence="4">N-acetyltransferase domain-containing protein</fullName>
    </recommendedName>
</protein>
<evidence type="ECO:0008006" key="4">
    <source>
        <dbReference type="Google" id="ProtNLM"/>
    </source>
</evidence>
<evidence type="ECO:0000256" key="1">
    <source>
        <dbReference type="SAM" id="MobiDB-lite"/>
    </source>
</evidence>
<organism evidence="2 3">
    <name type="scientific">Kribbella hippodromi</name>
    <dbReference type="NCBI Taxonomy" id="434347"/>
    <lineage>
        <taxon>Bacteria</taxon>
        <taxon>Bacillati</taxon>
        <taxon>Actinomycetota</taxon>
        <taxon>Actinomycetes</taxon>
        <taxon>Propionibacteriales</taxon>
        <taxon>Kribbellaceae</taxon>
        <taxon>Kribbella</taxon>
    </lineage>
</organism>
<feature type="region of interest" description="Disordered" evidence="1">
    <location>
        <begin position="215"/>
        <end position="234"/>
    </location>
</feature>
<feature type="region of interest" description="Disordered" evidence="1">
    <location>
        <begin position="658"/>
        <end position="677"/>
    </location>
</feature>
<feature type="compositionally biased region" description="Basic and acidic residues" evidence="1">
    <location>
        <begin position="220"/>
        <end position="234"/>
    </location>
</feature>
<feature type="compositionally biased region" description="Low complexity" evidence="1">
    <location>
        <begin position="789"/>
        <end position="809"/>
    </location>
</feature>
<dbReference type="EMBL" id="BAAAPH010000023">
    <property type="protein sequence ID" value="GAA1595131.1"/>
    <property type="molecule type" value="Genomic_DNA"/>
</dbReference>
<dbReference type="Proteomes" id="UP001501705">
    <property type="component" value="Unassembled WGS sequence"/>
</dbReference>
<feature type="region of interest" description="Disordered" evidence="1">
    <location>
        <begin position="775"/>
        <end position="838"/>
    </location>
</feature>
<evidence type="ECO:0000313" key="2">
    <source>
        <dbReference type="EMBL" id="GAA1595131.1"/>
    </source>
</evidence>
<gene>
    <name evidence="2" type="ORF">GCM10009804_59720</name>
</gene>
<evidence type="ECO:0000313" key="3">
    <source>
        <dbReference type="Proteomes" id="UP001501705"/>
    </source>
</evidence>
<comment type="caution">
    <text evidence="2">The sequence shown here is derived from an EMBL/GenBank/DDBJ whole genome shotgun (WGS) entry which is preliminary data.</text>
</comment>
<feature type="compositionally biased region" description="Basic and acidic residues" evidence="1">
    <location>
        <begin position="658"/>
        <end position="668"/>
    </location>
</feature>
<feature type="compositionally biased region" description="Basic and acidic residues" evidence="1">
    <location>
        <begin position="827"/>
        <end position="838"/>
    </location>
</feature>
<dbReference type="RefSeq" id="WP_344238735.1">
    <property type="nucleotide sequence ID" value="NZ_BAAAPH010000023.1"/>
</dbReference>
<keyword evidence="3" id="KW-1185">Reference proteome</keyword>
<sequence length="838" mass="89790">MAGDDPDLDAAARRALVSSIAAGVTEFASRPGTRVRLIERRSADEWRRCAQRAGAALADTKHLIDTFRRSLPGFERGPDWRSQRAAVDALAHRDADYAVVVEAGDDGPMTVVTLHEAGARFIVVGGGTTFRPAGPLADPSQPTAEQAGFAAQYAVATMAAQDTMAVDHVVSPDGWYGPRALEGRRMIRPDGQARSTSSAALRWSAADARYIAEQVTSRQPDGEHPFPEVDDRPLGQDEHRRLATQLGDWLERGGHVEVYDHEDKNLDDHDDGIQPYHRAELALMALDPAPDRAMDNPIPQRPGVRTMVAMTDGEPQAAVTVGRDAAGDLHVLRFVYTPGVEGATRAAELMMYEAAIRAGGGVSFSRQAALDFAGKEQFAVSASDGAVHADRMRSRLGQVNGAAGSRMSGLIAALDNRPGEPTVHPTANPAAPAVLAATVQRFREAGGDVLFVDRSNPAFVALREQAADRLAAAMGPDGTVPLDVDSLWRVFNPPVAEPGRTDSGRREVAVAVVDGQPVAAVAVTSTGSRYELGALGAVDGADDALVAALVDGVYPRVRDTAPLTMFRADEEANSEQLAALGLEVTGVRPLDDDSRVEVRLPKDTPQAIHDASSAGWTSSRWLDYEAEGLLQFQQRKGTVRRFDHSVAAERQQAEEAIRAVQDKPRREPPATPVPPVNGSRVTLVARFDRDSAYITFDERPGGEIEVVDVANTATDYAALEAVRHGFCDHLAERGQDAVLHERISDFERERGVWGAAESRYFVTGIRNRLGPEAAESLLPAPEPPPAPEPTQTAEAGQTTEAGQETEATADSPGTAAPHGQGKPPRRHGPDGRRGPFER</sequence>
<name>A0ABP4PY67_9ACTN</name>
<proteinExistence type="predicted"/>